<feature type="domain" description="Prepilin type IV endopeptidase peptidase" evidence="3">
    <location>
        <begin position="68"/>
        <end position="191"/>
    </location>
</feature>
<keyword evidence="2" id="KW-0812">Transmembrane</keyword>
<evidence type="ECO:0000313" key="4">
    <source>
        <dbReference type="EMBL" id="VTR91728.1"/>
    </source>
</evidence>
<reference evidence="4 5" key="1">
    <citation type="submission" date="2019-05" db="EMBL/GenBank/DDBJ databases">
        <authorList>
            <consortium name="Science for Life Laboratories"/>
        </authorList>
    </citation>
    <scope>NUCLEOTIDE SEQUENCE [LARGE SCALE GENOMIC DNA]</scope>
    <source>
        <strain evidence="4">Soil9</strain>
    </source>
</reference>
<feature type="transmembrane region" description="Helical" evidence="2">
    <location>
        <begin position="150"/>
        <end position="167"/>
    </location>
</feature>
<accession>A0A6P2CRL0</accession>
<feature type="transmembrane region" description="Helical" evidence="2">
    <location>
        <begin position="246"/>
        <end position="265"/>
    </location>
</feature>
<dbReference type="Gene3D" id="1.20.120.1220">
    <property type="match status" value="1"/>
</dbReference>
<name>A0A6P2CRL0_9BACT</name>
<dbReference type="AlphaFoldDB" id="A0A6P2CRL0"/>
<dbReference type="InterPro" id="IPR050882">
    <property type="entry name" value="Prepilin_peptidase/N-MTase"/>
</dbReference>
<feature type="transmembrane region" description="Helical" evidence="2">
    <location>
        <begin position="37"/>
        <end position="56"/>
    </location>
</feature>
<dbReference type="Pfam" id="PF01478">
    <property type="entry name" value="Peptidase_A24"/>
    <property type="match status" value="1"/>
</dbReference>
<dbReference type="GO" id="GO:0004190">
    <property type="term" value="F:aspartic-type endopeptidase activity"/>
    <property type="evidence" value="ECO:0007669"/>
    <property type="project" value="InterPro"/>
</dbReference>
<feature type="transmembrane region" description="Helical" evidence="2">
    <location>
        <begin position="62"/>
        <end position="79"/>
    </location>
</feature>
<dbReference type="EMBL" id="LR593886">
    <property type="protein sequence ID" value="VTR91728.1"/>
    <property type="molecule type" value="Genomic_DNA"/>
</dbReference>
<keyword evidence="2" id="KW-1133">Transmembrane helix</keyword>
<feature type="transmembrane region" description="Helical" evidence="2">
    <location>
        <begin position="117"/>
        <end position="138"/>
    </location>
</feature>
<dbReference type="PANTHER" id="PTHR30487">
    <property type="entry name" value="TYPE 4 PREPILIN-LIKE PROTEINS LEADER PEPTIDE-PROCESSING ENZYME"/>
    <property type="match status" value="1"/>
</dbReference>
<dbReference type="InterPro" id="IPR000045">
    <property type="entry name" value="Prepilin_IV_endopep_pep"/>
</dbReference>
<feature type="transmembrane region" description="Helical" evidence="2">
    <location>
        <begin position="179"/>
        <end position="201"/>
    </location>
</feature>
<feature type="transmembrane region" description="Helical" evidence="2">
    <location>
        <begin position="86"/>
        <end position="105"/>
    </location>
</feature>
<dbReference type="KEGG" id="gms:SOIL9_59860"/>
<dbReference type="GO" id="GO:0006465">
    <property type="term" value="P:signal peptide processing"/>
    <property type="evidence" value="ECO:0007669"/>
    <property type="project" value="TreeGrafter"/>
</dbReference>
<sequence length="266" mass="27902">MSNAAPVLPQPPVTAPATDDSLGIDRAFVLQMARMPLFALLWLGAAIASHQIWAALWPEGLNAGPLVVISFGMILAAFIDGWALKVPNWITFPLVLSGWALGALHDFNVHVDAGTGGFALAVLGTMLGFVLLLPMLAIGGVGAGDVKMQMGFGAWAGAYFGVGATTADAGGAALHGMGVVFWAFCFGAIVGGAFGLVIILIRRQFGQNAGIVREIMSDLQMFGTGQVSAASKRAHDRRSRWTKLPYGIPLCVGFLLYLGYMLILVG</sequence>
<dbReference type="PANTHER" id="PTHR30487:SF0">
    <property type="entry name" value="PREPILIN LEADER PEPTIDASE_N-METHYLTRANSFERASE-RELATED"/>
    <property type="match status" value="1"/>
</dbReference>
<proteinExistence type="inferred from homology"/>
<comment type="similarity">
    <text evidence="1">Belongs to the peptidase A24 family.</text>
</comment>
<protein>
    <recommendedName>
        <fullName evidence="3">Prepilin type IV endopeptidase peptidase domain-containing protein</fullName>
    </recommendedName>
</protein>
<dbReference type="RefSeq" id="WP_162666683.1">
    <property type="nucleotide sequence ID" value="NZ_LR593886.1"/>
</dbReference>
<dbReference type="GO" id="GO:0005886">
    <property type="term" value="C:plasma membrane"/>
    <property type="evidence" value="ECO:0007669"/>
    <property type="project" value="TreeGrafter"/>
</dbReference>
<evidence type="ECO:0000256" key="1">
    <source>
        <dbReference type="ARBA" id="ARBA00005801"/>
    </source>
</evidence>
<organism evidence="4 5">
    <name type="scientific">Gemmata massiliana</name>
    <dbReference type="NCBI Taxonomy" id="1210884"/>
    <lineage>
        <taxon>Bacteria</taxon>
        <taxon>Pseudomonadati</taxon>
        <taxon>Planctomycetota</taxon>
        <taxon>Planctomycetia</taxon>
        <taxon>Gemmatales</taxon>
        <taxon>Gemmataceae</taxon>
        <taxon>Gemmata</taxon>
    </lineage>
</organism>
<evidence type="ECO:0000256" key="2">
    <source>
        <dbReference type="SAM" id="Phobius"/>
    </source>
</evidence>
<dbReference type="Proteomes" id="UP000464178">
    <property type="component" value="Chromosome"/>
</dbReference>
<keyword evidence="5" id="KW-1185">Reference proteome</keyword>
<gene>
    <name evidence="4" type="ORF">SOIL9_59860</name>
</gene>
<keyword evidence="2" id="KW-0472">Membrane</keyword>
<evidence type="ECO:0000313" key="5">
    <source>
        <dbReference type="Proteomes" id="UP000464178"/>
    </source>
</evidence>
<evidence type="ECO:0000259" key="3">
    <source>
        <dbReference type="Pfam" id="PF01478"/>
    </source>
</evidence>